<evidence type="ECO:0000313" key="1">
    <source>
        <dbReference type="EMBL" id="ELQ32549.1"/>
    </source>
</evidence>
<proteinExistence type="predicted"/>
<reference evidence="1" key="1">
    <citation type="journal article" date="2012" name="PLoS Genet.">
        <title>Comparative analysis of the genomes of two field isolates of the rice blast fungus Magnaporthe oryzae.</title>
        <authorList>
            <person name="Xue M."/>
            <person name="Yang J."/>
            <person name="Li Z."/>
            <person name="Hu S."/>
            <person name="Yao N."/>
            <person name="Dean R.A."/>
            <person name="Zhao W."/>
            <person name="Shen M."/>
            <person name="Zhang H."/>
            <person name="Li C."/>
            <person name="Liu L."/>
            <person name="Cao L."/>
            <person name="Xu X."/>
            <person name="Xing Y."/>
            <person name="Hsiang T."/>
            <person name="Zhang Z."/>
            <person name="Xu J.R."/>
            <person name="Peng Y.L."/>
        </authorList>
    </citation>
    <scope>NUCLEOTIDE SEQUENCE</scope>
    <source>
        <strain evidence="1">Y34</strain>
    </source>
</reference>
<sequence length="42" mass="4689">MEPATFSVAKTTGPFAEPATFSVAKDDMKTHSQHIIRTRARR</sequence>
<name>A0AA97NLX4_PYRO3</name>
<dbReference type="Proteomes" id="UP000011086">
    <property type="component" value="Unassembled WGS sequence"/>
</dbReference>
<accession>A0AA97NLX4</accession>
<gene>
    <name evidence="1" type="ORF">OOU_Y34scaffold01093g5</name>
</gene>
<dbReference type="AlphaFoldDB" id="A0AA97NLX4"/>
<protein>
    <submittedName>
        <fullName evidence="1">Uncharacterized protein</fullName>
    </submittedName>
</protein>
<dbReference type="EMBL" id="JH793370">
    <property type="protein sequence ID" value="ELQ32549.1"/>
    <property type="molecule type" value="Genomic_DNA"/>
</dbReference>
<organism evidence="1">
    <name type="scientific">Pyricularia oryzae (strain Y34)</name>
    <name type="common">Rice blast fungus</name>
    <name type="synonym">Magnaporthe oryzae</name>
    <dbReference type="NCBI Taxonomy" id="1143189"/>
    <lineage>
        <taxon>Eukaryota</taxon>
        <taxon>Fungi</taxon>
        <taxon>Dikarya</taxon>
        <taxon>Ascomycota</taxon>
        <taxon>Pezizomycotina</taxon>
        <taxon>Sordariomycetes</taxon>
        <taxon>Sordariomycetidae</taxon>
        <taxon>Magnaporthales</taxon>
        <taxon>Pyriculariaceae</taxon>
        <taxon>Pyricularia</taxon>
    </lineage>
</organism>